<keyword evidence="1" id="KW-0732">Signal</keyword>
<dbReference type="InterPro" id="IPR036415">
    <property type="entry name" value="Lamin_tail_dom_sf"/>
</dbReference>
<organism evidence="3 4">
    <name type="scientific">Candidatus Enterocola intestinipullorum</name>
    <dbReference type="NCBI Taxonomy" id="2840783"/>
    <lineage>
        <taxon>Bacteria</taxon>
        <taxon>Pseudomonadati</taxon>
        <taxon>Bacteroidota</taxon>
        <taxon>Bacteroidia</taxon>
        <taxon>Bacteroidales</taxon>
        <taxon>Candidatus Enterocola</taxon>
    </lineage>
</organism>
<dbReference type="Proteomes" id="UP000823637">
    <property type="component" value="Unassembled WGS sequence"/>
</dbReference>
<dbReference type="Pfam" id="PF00932">
    <property type="entry name" value="LTD"/>
    <property type="match status" value="1"/>
</dbReference>
<proteinExistence type="predicted"/>
<dbReference type="EMBL" id="JADIMR010000043">
    <property type="protein sequence ID" value="MBO8446712.1"/>
    <property type="molecule type" value="Genomic_DNA"/>
</dbReference>
<gene>
    <name evidence="3" type="ORF">IAC32_03070</name>
</gene>
<accession>A0A9D9EF05</accession>
<feature type="chain" id="PRO_5038549833" evidence="1">
    <location>
        <begin position="20"/>
        <end position="479"/>
    </location>
</feature>
<protein>
    <submittedName>
        <fullName evidence="3">Lamin tail domain-containing protein</fullName>
    </submittedName>
</protein>
<reference evidence="3" key="2">
    <citation type="journal article" date="2021" name="PeerJ">
        <title>Extensive microbial diversity within the chicken gut microbiome revealed by metagenomics and culture.</title>
        <authorList>
            <person name="Gilroy R."/>
            <person name="Ravi A."/>
            <person name="Getino M."/>
            <person name="Pursley I."/>
            <person name="Horton D.L."/>
            <person name="Alikhan N.F."/>
            <person name="Baker D."/>
            <person name="Gharbi K."/>
            <person name="Hall N."/>
            <person name="Watson M."/>
            <person name="Adriaenssens E.M."/>
            <person name="Foster-Nyarko E."/>
            <person name="Jarju S."/>
            <person name="Secka A."/>
            <person name="Antonio M."/>
            <person name="Oren A."/>
            <person name="Chaudhuri R.R."/>
            <person name="La Ragione R."/>
            <person name="Hildebrand F."/>
            <person name="Pallen M.J."/>
        </authorList>
    </citation>
    <scope>NUCLEOTIDE SEQUENCE</scope>
    <source>
        <strain evidence="3">D3-1215</strain>
    </source>
</reference>
<feature type="signal peptide" evidence="1">
    <location>
        <begin position="1"/>
        <end position="19"/>
    </location>
</feature>
<evidence type="ECO:0000313" key="4">
    <source>
        <dbReference type="Proteomes" id="UP000823637"/>
    </source>
</evidence>
<feature type="domain" description="LTD" evidence="2">
    <location>
        <begin position="205"/>
        <end position="323"/>
    </location>
</feature>
<dbReference type="SUPFAM" id="SSF74853">
    <property type="entry name" value="Lamin A/C globular tail domain"/>
    <property type="match status" value="1"/>
</dbReference>
<dbReference type="PROSITE" id="PS51841">
    <property type="entry name" value="LTD"/>
    <property type="match status" value="1"/>
</dbReference>
<evidence type="ECO:0000259" key="2">
    <source>
        <dbReference type="PROSITE" id="PS51841"/>
    </source>
</evidence>
<evidence type="ECO:0000313" key="3">
    <source>
        <dbReference type="EMBL" id="MBO8446712.1"/>
    </source>
</evidence>
<name>A0A9D9EF05_9BACT</name>
<evidence type="ECO:0000256" key="1">
    <source>
        <dbReference type="SAM" id="SignalP"/>
    </source>
</evidence>
<reference evidence="3" key="1">
    <citation type="submission" date="2020-10" db="EMBL/GenBank/DDBJ databases">
        <authorList>
            <person name="Gilroy R."/>
        </authorList>
    </citation>
    <scope>NUCLEOTIDE SEQUENCE</scope>
    <source>
        <strain evidence="3">D3-1215</strain>
    </source>
</reference>
<dbReference type="Gene3D" id="2.60.40.4070">
    <property type="match status" value="1"/>
</dbReference>
<dbReference type="InterPro" id="IPR001322">
    <property type="entry name" value="Lamin_tail_dom"/>
</dbReference>
<dbReference type="AlphaFoldDB" id="A0A9D9EF05"/>
<comment type="caution">
    <text evidence="3">The sequence shown here is derived from an EMBL/GenBank/DDBJ whole genome shotgun (WGS) entry which is preliminary data.</text>
</comment>
<sequence>MGKISFSALLFLAPCVLCANPWYGDTDKFVFTGDSIKLSAPRRSASVYISRASSAAVDAVFSCSVEMDYAPSSVNYVKFYLLSDSEDLSGPLDGYFLRLGYSDKTLSLYRQDGEVIKKLASAVEGLLDSGTPKFTFRVERRGESLWTLYYRDDNARNADFVNLSSVEDGTFTHASFMGVAIKFTSTRNEAFRFFNLHASGENGEERVSLPPPAAGDVFLNEILFNPLPGGADYVEVVNMSDRGFSFAGCSIANGKDTFALPARDIAAGSYMVFTPDSAATVSGYDAEDSLVAETRLPSMPDDAGCVYLHDPDGVVIDSLCYSEDMHSPLVSDAEGVALERCNPLSDVWVSASSFYGYGTPGRQNSQYMQEPENPAGSQVHVFPASFTPDGDGNEDFVRICHSMDGGASGSLYICHANGYMVKTLYSGVLLSAEDCAVWDGTDEDGRLCPVGIYVALFEAVDESGYATRAKIPFVLSARR</sequence>